<evidence type="ECO:0000313" key="2">
    <source>
        <dbReference type="EMBL" id="CAJ1389616.1"/>
    </source>
</evidence>
<comment type="caution">
    <text evidence="2">The sequence shown here is derived from an EMBL/GenBank/DDBJ whole genome shotgun (WGS) entry which is preliminary data.</text>
</comment>
<evidence type="ECO:0000256" key="1">
    <source>
        <dbReference type="SAM" id="MobiDB-lite"/>
    </source>
</evidence>
<dbReference type="Proteomes" id="UP001178507">
    <property type="component" value="Unassembled WGS sequence"/>
</dbReference>
<proteinExistence type="predicted"/>
<reference evidence="2" key="1">
    <citation type="submission" date="2023-08" db="EMBL/GenBank/DDBJ databases">
        <authorList>
            <person name="Chen Y."/>
            <person name="Shah S."/>
            <person name="Dougan E. K."/>
            <person name="Thang M."/>
            <person name="Chan C."/>
        </authorList>
    </citation>
    <scope>NUCLEOTIDE SEQUENCE</scope>
</reference>
<accession>A0AA36MZY8</accession>
<gene>
    <name evidence="2" type="ORF">EVOR1521_LOCUS15198</name>
</gene>
<dbReference type="AlphaFoldDB" id="A0AA36MZY8"/>
<organism evidence="2 3">
    <name type="scientific">Effrenium voratum</name>
    <dbReference type="NCBI Taxonomy" id="2562239"/>
    <lineage>
        <taxon>Eukaryota</taxon>
        <taxon>Sar</taxon>
        <taxon>Alveolata</taxon>
        <taxon>Dinophyceae</taxon>
        <taxon>Suessiales</taxon>
        <taxon>Symbiodiniaceae</taxon>
        <taxon>Effrenium</taxon>
    </lineage>
</organism>
<dbReference type="EMBL" id="CAUJNA010001902">
    <property type="protein sequence ID" value="CAJ1389616.1"/>
    <property type="molecule type" value="Genomic_DNA"/>
</dbReference>
<protein>
    <submittedName>
        <fullName evidence="2">Uncharacterized protein</fullName>
    </submittedName>
</protein>
<sequence length="405" mass="44437">MADEARIMNDAKSGAGWRAWVAEVAVASEQHGKRARKHQEARHVIDQPPSGLTAMAPRSQSSPALQARLEDPDDPRLRLGDVVYLRLEGRYLESTDAQQTLRRFLGRRGASLRQRFQVCPFPAKEDWEASALDRSERPALVDGIRVSLKACCGFLGLREDESEPGRAEAKANFREATSVECGWTLHTVSRQEEVLDRRAAVLQNAASSEVLASDLSRLVLEPKSGDPPPQHQIALERALEAETPWPKQRVRMGDTVYVRLNDQYLASKKSGANLGNRQPWIVCPYASKEKAKEKAASAFKRMGLEDGDAICLMGEDGCYLGIGGKEDWLAKTAEDIRKFTRGEVLQWSEAALENFEDSDAQLLVSLLSKRSASGATLRECLKGLGDLPGAAGGTLRAGLSRFGGV</sequence>
<name>A0AA36MZY8_9DINO</name>
<feature type="region of interest" description="Disordered" evidence="1">
    <location>
        <begin position="47"/>
        <end position="73"/>
    </location>
</feature>
<evidence type="ECO:0000313" key="3">
    <source>
        <dbReference type="Proteomes" id="UP001178507"/>
    </source>
</evidence>
<keyword evidence="3" id="KW-1185">Reference proteome</keyword>